<keyword evidence="3" id="KW-1185">Reference proteome</keyword>
<comment type="caution">
    <text evidence="2">The sequence shown here is derived from an EMBL/GenBank/DDBJ whole genome shotgun (WGS) entry which is preliminary data.</text>
</comment>
<accession>A0A1Q3AY26</accession>
<organism evidence="2 3">
    <name type="scientific">Cephalotus follicularis</name>
    <name type="common">Albany pitcher plant</name>
    <dbReference type="NCBI Taxonomy" id="3775"/>
    <lineage>
        <taxon>Eukaryota</taxon>
        <taxon>Viridiplantae</taxon>
        <taxon>Streptophyta</taxon>
        <taxon>Embryophyta</taxon>
        <taxon>Tracheophyta</taxon>
        <taxon>Spermatophyta</taxon>
        <taxon>Magnoliopsida</taxon>
        <taxon>eudicotyledons</taxon>
        <taxon>Gunneridae</taxon>
        <taxon>Pentapetalae</taxon>
        <taxon>rosids</taxon>
        <taxon>fabids</taxon>
        <taxon>Oxalidales</taxon>
        <taxon>Cephalotaceae</taxon>
        <taxon>Cephalotus</taxon>
    </lineage>
</organism>
<protein>
    <submittedName>
        <fullName evidence="2">Uncharacterized protein</fullName>
    </submittedName>
</protein>
<dbReference type="Proteomes" id="UP000187406">
    <property type="component" value="Unassembled WGS sequence"/>
</dbReference>
<reference evidence="3" key="1">
    <citation type="submission" date="2016-04" db="EMBL/GenBank/DDBJ databases">
        <title>Cephalotus genome sequencing.</title>
        <authorList>
            <person name="Fukushima K."/>
            <person name="Hasebe M."/>
            <person name="Fang X."/>
        </authorList>
    </citation>
    <scope>NUCLEOTIDE SEQUENCE [LARGE SCALE GENOMIC DNA]</scope>
    <source>
        <strain evidence="3">cv. St1</strain>
    </source>
</reference>
<feature type="compositionally biased region" description="Basic residues" evidence="1">
    <location>
        <begin position="111"/>
        <end position="121"/>
    </location>
</feature>
<proteinExistence type="predicted"/>
<name>A0A1Q3AY26_CEPFO</name>
<feature type="region of interest" description="Disordered" evidence="1">
    <location>
        <begin position="101"/>
        <end position="121"/>
    </location>
</feature>
<dbReference type="EMBL" id="BDDD01000154">
    <property type="protein sequence ID" value="GAV60472.1"/>
    <property type="molecule type" value="Genomic_DNA"/>
</dbReference>
<gene>
    <name evidence="2" type="ORF">CFOL_v3_04002</name>
</gene>
<dbReference type="InParanoid" id="A0A1Q3AY26"/>
<dbReference type="AlphaFoldDB" id="A0A1Q3AY26"/>
<evidence type="ECO:0000313" key="2">
    <source>
        <dbReference type="EMBL" id="GAV60472.1"/>
    </source>
</evidence>
<sequence length="121" mass="14175">MSFLKQRYTHQLPHVHLSTTICYNQPYQSPLSYWPDQIPPTDFADEHCQLCYLLSQAYLTVQFPGNGPHLPHQLKSSLFPLQSLPPFQIQRPYRLSTVRSPSHPFRNTCRTPHRTRTPSLF</sequence>
<evidence type="ECO:0000313" key="3">
    <source>
        <dbReference type="Proteomes" id="UP000187406"/>
    </source>
</evidence>
<evidence type="ECO:0000256" key="1">
    <source>
        <dbReference type="SAM" id="MobiDB-lite"/>
    </source>
</evidence>